<sequence length="256" mass="27709">MIARLLFAAILLQPALVAAAPIFSITGAVSQPGDYQWQQGVRLLDASVTAQVNSNAWYMGATLQRESAKLEQRKLKVGLLFDLRSAKVRSRLAGDPAAQALIERLTAQVEAMPVTGRIPAEMNPLKQRLVRYNPLLEAGDKIHYALRPNSITVTGAVQADCQLTYSYATSLYDYLAACPAHPLASADTLYLIQPDGAVERLGSGHWNQQDASVAVGATLFVPVDETALTADGEPETFNEDMAAFIATQTPAQERIR</sequence>
<comment type="caution">
    <text evidence="4">The sequence shown here is derived from an EMBL/GenBank/DDBJ whole genome shotgun (WGS) entry which is preliminary data.</text>
</comment>
<dbReference type="InterPro" id="IPR010425">
    <property type="entry name" value="Caps_synth_GfcC-like_C"/>
</dbReference>
<protein>
    <submittedName>
        <fullName evidence="4">Uncharacterized protein</fullName>
    </submittedName>
</protein>
<dbReference type="EMBL" id="NTMR01000009">
    <property type="protein sequence ID" value="PBK04875.1"/>
    <property type="molecule type" value="Genomic_DNA"/>
</dbReference>
<evidence type="ECO:0000259" key="2">
    <source>
        <dbReference type="Pfam" id="PF06251"/>
    </source>
</evidence>
<feature type="chain" id="PRO_5011974618" evidence="1">
    <location>
        <begin position="20"/>
        <end position="256"/>
    </location>
</feature>
<organism evidence="4 5">
    <name type="scientific">Pseudomonas abyssi</name>
    <dbReference type="NCBI Taxonomy" id="170540"/>
    <lineage>
        <taxon>Bacteria</taxon>
        <taxon>Pseudomonadati</taxon>
        <taxon>Pseudomonadota</taxon>
        <taxon>Gammaproteobacteria</taxon>
        <taxon>Pseudomonadales</taxon>
        <taxon>Pseudomonadaceae</taxon>
        <taxon>Pseudomonas</taxon>
    </lineage>
</organism>
<proteinExistence type="predicted"/>
<accession>A0A2A3MJN1</accession>
<feature type="domain" description="Capsule biosynthesis GfcC-like N-terminal" evidence="3">
    <location>
        <begin position="35"/>
        <end position="136"/>
    </location>
</feature>
<name>A0A2A3MJN1_9PSED</name>
<dbReference type="Pfam" id="PF06251">
    <property type="entry name" value="Caps_syn_GfcC_C"/>
    <property type="match status" value="1"/>
</dbReference>
<evidence type="ECO:0000259" key="3">
    <source>
        <dbReference type="Pfam" id="PF20616"/>
    </source>
</evidence>
<feature type="domain" description="Capsule biosynthesis GfcC-like C-terminal" evidence="2">
    <location>
        <begin position="165"/>
        <end position="248"/>
    </location>
</feature>
<gene>
    <name evidence="4" type="ORF">CNQ84_06915</name>
</gene>
<evidence type="ECO:0000313" key="5">
    <source>
        <dbReference type="Proteomes" id="UP000242313"/>
    </source>
</evidence>
<evidence type="ECO:0000313" key="4">
    <source>
        <dbReference type="EMBL" id="PBK04875.1"/>
    </source>
</evidence>
<dbReference type="InterPro" id="IPR046459">
    <property type="entry name" value="Caps_syn_GfcC_N"/>
</dbReference>
<dbReference type="Proteomes" id="UP000242313">
    <property type="component" value="Unassembled WGS sequence"/>
</dbReference>
<dbReference type="Pfam" id="PF20616">
    <property type="entry name" value="Caps_syn_GfcC_N"/>
    <property type="match status" value="1"/>
</dbReference>
<dbReference type="AlphaFoldDB" id="A0A2A3MJN1"/>
<evidence type="ECO:0000256" key="1">
    <source>
        <dbReference type="SAM" id="SignalP"/>
    </source>
</evidence>
<feature type="signal peptide" evidence="1">
    <location>
        <begin position="1"/>
        <end position="19"/>
    </location>
</feature>
<keyword evidence="1" id="KW-0732">Signal</keyword>
<dbReference type="Gene3D" id="3.10.560.10">
    <property type="entry name" value="Outer membrane lipoprotein wza domain like"/>
    <property type="match status" value="1"/>
</dbReference>
<reference evidence="4 5" key="1">
    <citation type="submission" date="2017-09" db="EMBL/GenBank/DDBJ databases">
        <title>Pseudomonas abyssi sp. nov. isolated from Abyssopelagic Water.</title>
        <authorList>
            <person name="Wei Y."/>
        </authorList>
    </citation>
    <scope>NUCLEOTIDE SEQUENCE [LARGE SCALE GENOMIC DNA]</scope>
    <source>
        <strain evidence="4 5">MT5</strain>
    </source>
</reference>
<keyword evidence="5" id="KW-1185">Reference proteome</keyword>